<dbReference type="RefSeq" id="WP_011991296.1">
    <property type="nucleotide sequence ID" value="NC_009712.1"/>
</dbReference>
<evidence type="ECO:0000313" key="1">
    <source>
        <dbReference type="EMBL" id="ABS54808.1"/>
    </source>
</evidence>
<keyword evidence="2" id="KW-1185">Reference proteome</keyword>
<name>A7I4Z7_METB6</name>
<dbReference type="EMBL" id="CP000780">
    <property type="protein sequence ID" value="ABS54808.1"/>
    <property type="molecule type" value="Genomic_DNA"/>
</dbReference>
<dbReference type="GeneID" id="5410308"/>
<protein>
    <submittedName>
        <fullName evidence="1">Uncharacterized protein</fullName>
    </submittedName>
</protein>
<accession>A7I4Z7</accession>
<proteinExistence type="predicted"/>
<reference evidence="2" key="1">
    <citation type="journal article" date="2015" name="Microbiology">
        <title>Genome of Methanoregula boonei 6A8 reveals adaptations to oligotrophic peatland environments.</title>
        <authorList>
            <person name="Braeuer S."/>
            <person name="Cadillo-Quiroz H."/>
            <person name="Kyrpides N."/>
            <person name="Woyke T."/>
            <person name="Goodwin L."/>
            <person name="Detter C."/>
            <person name="Podell S."/>
            <person name="Yavitt J.B."/>
            <person name="Zinder S.H."/>
        </authorList>
    </citation>
    <scope>NUCLEOTIDE SEQUENCE [LARGE SCALE GENOMIC DNA]</scope>
    <source>
        <strain evidence="2">DSM 21154 / JCM 14090 / 6A8</strain>
    </source>
</reference>
<dbReference type="HOGENOM" id="CLU_1574948_0_0_2"/>
<evidence type="ECO:0000313" key="2">
    <source>
        <dbReference type="Proteomes" id="UP000002408"/>
    </source>
</evidence>
<dbReference type="eggNOG" id="arCOG09441">
    <property type="taxonomic scope" value="Archaea"/>
</dbReference>
<dbReference type="AlphaFoldDB" id="A7I4Z7"/>
<dbReference type="Proteomes" id="UP000002408">
    <property type="component" value="Chromosome"/>
</dbReference>
<gene>
    <name evidence="1" type="ordered locus">Mboo_0286</name>
</gene>
<organism evidence="1 2">
    <name type="scientific">Methanoregula boonei (strain DSM 21154 / JCM 14090 / 6A8)</name>
    <dbReference type="NCBI Taxonomy" id="456442"/>
    <lineage>
        <taxon>Archaea</taxon>
        <taxon>Methanobacteriati</taxon>
        <taxon>Methanobacteriota</taxon>
        <taxon>Stenosarchaea group</taxon>
        <taxon>Methanomicrobia</taxon>
        <taxon>Methanomicrobiales</taxon>
        <taxon>Methanoregulaceae</taxon>
        <taxon>Methanoregula</taxon>
    </lineage>
</organism>
<sequence length="169" mass="18361">MIETTTAQDVIAPGAMASGASYSNRINPCEAVAGETTVILHTAPGGNEAGTAQRYSRNSAHVHEALRILAANGHVPVRLAESPLPVNIIAFKKDDPLLVLVIGARKPVPSAARLHADYKEAVEYLCLMAGRLRCRIMIWVHSPSCGWRYYRVFPGGLAYDHKFPSLLED</sequence>
<dbReference type="OrthoDB" id="118036at2157"/>
<dbReference type="KEGG" id="mbn:Mboo_0286"/>